<accession>A0A4U1BX47</accession>
<organism evidence="3 4">
    <name type="scientific">Pedobacter cryophilus</name>
    <dbReference type="NCBI Taxonomy" id="2571271"/>
    <lineage>
        <taxon>Bacteria</taxon>
        <taxon>Pseudomonadati</taxon>
        <taxon>Bacteroidota</taxon>
        <taxon>Sphingobacteriia</taxon>
        <taxon>Sphingobacteriales</taxon>
        <taxon>Sphingobacteriaceae</taxon>
        <taxon>Pedobacter</taxon>
    </lineage>
</organism>
<proteinExistence type="predicted"/>
<keyword evidence="4" id="KW-1185">Reference proteome</keyword>
<evidence type="ECO:0000259" key="2">
    <source>
        <dbReference type="Pfam" id="PF13709"/>
    </source>
</evidence>
<dbReference type="EMBL" id="SWBP01000007">
    <property type="protein sequence ID" value="TKB95776.1"/>
    <property type="molecule type" value="Genomic_DNA"/>
</dbReference>
<feature type="transmembrane region" description="Helical" evidence="1">
    <location>
        <begin position="32"/>
        <end position="50"/>
    </location>
</feature>
<evidence type="ECO:0000256" key="1">
    <source>
        <dbReference type="SAM" id="Phobius"/>
    </source>
</evidence>
<dbReference type="Proteomes" id="UP000308181">
    <property type="component" value="Unassembled WGS sequence"/>
</dbReference>
<gene>
    <name evidence="3" type="ORF">FA046_15930</name>
</gene>
<dbReference type="AlphaFoldDB" id="A0A4U1BX47"/>
<dbReference type="OrthoDB" id="9804083at2"/>
<sequence>MLRNQLFKPIEDLKGERFKLKVKSRNWKVKETSFLIVFFCLCSLFFVLSFKSVETYKIAKLKYNGGGDWYANRTALPNLIDFCNQNLGTRIAKEETVVEVGSADLFNYPFVYLTGHGNVVFSDQEAKNLRQYLIGGGFLHIDDNYGLDKFIRPQMKKVFPELDFIELSPQHAIFNQKFKFPAGLPKIHEHDGKRPQAFALTYKGKVVCFYTFECDLGNGWEDFGTYPEDTPQSREKALKMGANLLQFALTQ</sequence>
<keyword evidence="1" id="KW-0812">Transmembrane</keyword>
<dbReference type="InterPro" id="IPR025297">
    <property type="entry name" value="DUF4159"/>
</dbReference>
<name>A0A4U1BX47_9SPHI</name>
<feature type="domain" description="DUF4159" evidence="2">
    <location>
        <begin position="57"/>
        <end position="249"/>
    </location>
</feature>
<dbReference type="Gene3D" id="3.40.50.12140">
    <property type="entry name" value="Domain of unknown function DUF4159"/>
    <property type="match status" value="1"/>
</dbReference>
<dbReference type="RefSeq" id="WP_136827532.1">
    <property type="nucleotide sequence ID" value="NZ_SWBP01000007.1"/>
</dbReference>
<comment type="caution">
    <text evidence="3">The sequence shown here is derived from an EMBL/GenBank/DDBJ whole genome shotgun (WGS) entry which is preliminary data.</text>
</comment>
<protein>
    <submittedName>
        <fullName evidence="3">DUF4159 domain-containing protein</fullName>
    </submittedName>
</protein>
<dbReference type="Pfam" id="PF13709">
    <property type="entry name" value="DUF4159"/>
    <property type="match status" value="1"/>
</dbReference>
<keyword evidence="1" id="KW-1133">Transmembrane helix</keyword>
<evidence type="ECO:0000313" key="3">
    <source>
        <dbReference type="EMBL" id="TKB95776.1"/>
    </source>
</evidence>
<reference evidence="3 4" key="1">
    <citation type="submission" date="2019-04" db="EMBL/GenBank/DDBJ databases">
        <title>Pedobacter sp. AR-3-17 sp. nov., isolated from Arctic soil.</title>
        <authorList>
            <person name="Dahal R.H."/>
            <person name="Kim D.-U."/>
        </authorList>
    </citation>
    <scope>NUCLEOTIDE SEQUENCE [LARGE SCALE GENOMIC DNA]</scope>
    <source>
        <strain evidence="3 4">AR-3-17</strain>
    </source>
</reference>
<evidence type="ECO:0000313" key="4">
    <source>
        <dbReference type="Proteomes" id="UP000308181"/>
    </source>
</evidence>
<keyword evidence="1" id="KW-0472">Membrane</keyword>